<proteinExistence type="predicted"/>
<organism evidence="1 2">
    <name type="scientific">Strongylus vulgaris</name>
    <name type="common">Blood worm</name>
    <dbReference type="NCBI Taxonomy" id="40348"/>
    <lineage>
        <taxon>Eukaryota</taxon>
        <taxon>Metazoa</taxon>
        <taxon>Ecdysozoa</taxon>
        <taxon>Nematoda</taxon>
        <taxon>Chromadorea</taxon>
        <taxon>Rhabditida</taxon>
        <taxon>Rhabditina</taxon>
        <taxon>Rhabditomorpha</taxon>
        <taxon>Strongyloidea</taxon>
        <taxon>Strongylidae</taxon>
        <taxon>Strongylus</taxon>
    </lineage>
</organism>
<dbReference type="EMBL" id="UYYB01023307">
    <property type="protein sequence ID" value="VDM72028.1"/>
    <property type="molecule type" value="Genomic_DNA"/>
</dbReference>
<protein>
    <submittedName>
        <fullName evidence="1">Uncharacterized protein</fullName>
    </submittedName>
</protein>
<evidence type="ECO:0000313" key="2">
    <source>
        <dbReference type="Proteomes" id="UP000270094"/>
    </source>
</evidence>
<reference evidence="1 2" key="1">
    <citation type="submission" date="2018-11" db="EMBL/GenBank/DDBJ databases">
        <authorList>
            <consortium name="Pathogen Informatics"/>
        </authorList>
    </citation>
    <scope>NUCLEOTIDE SEQUENCE [LARGE SCALE GENOMIC DNA]</scope>
</reference>
<keyword evidence="2" id="KW-1185">Reference proteome</keyword>
<accession>A0A3P7KY29</accession>
<dbReference type="Proteomes" id="UP000270094">
    <property type="component" value="Unassembled WGS sequence"/>
</dbReference>
<dbReference type="AlphaFoldDB" id="A0A3P7KY29"/>
<evidence type="ECO:0000313" key="1">
    <source>
        <dbReference type="EMBL" id="VDM72028.1"/>
    </source>
</evidence>
<gene>
    <name evidence="1" type="ORF">SVUK_LOCUS7026</name>
</gene>
<sequence>MGPTGFVTRADFNNCRPTAARSTPVGVMPSLAVSMSGEKVIRDPKRRGEEGWVVAEKDREEDGPVF</sequence>
<name>A0A3P7KY29_STRVU</name>